<sequence>MATNKWLTLVHVCQAWRYVVFAHPRRLNLRLVYAGSRPISEMLDVWPVLPMVISQGLATYPSSKSYVDFWGNIVSALESEHRHHICEITLRRIPTSHLEKLAAAMRKPFPELTFLHVVVEESMSTSLPRSLLGGSAPLLRGLVLGNCSFPGLQKLLSSAHHLVVLSLWNIPHSGYISPQALVTALLVMPRLEILRLRFRSPRPRPDPATRPPPFTRSILPALTYLHFKGVHEYLEEVLAQIETPLLSRFEITFFMDLDFVVPQLHRLISHAESFKACDRASVYPSGRAIRFAMFSETDHLPKFSLEIRCRDLDYQLSSLAQVCCSSLLLLFALVRLDIGHSRSQWKDDMETTQWLELLDPFTAVKDLHLSDQVARHIGQALEELAEERVTEVLPALRNIFLNGLRPQEFVPRFIRRFVAARQLSGNPVVVYHQGDGNLL</sequence>
<proteinExistence type="predicted"/>
<dbReference type="EMBL" id="JAGFNK010000495">
    <property type="protein sequence ID" value="KAI9449523.1"/>
    <property type="molecule type" value="Genomic_DNA"/>
</dbReference>
<gene>
    <name evidence="1" type="ORF">F5148DRAFT_642666</name>
</gene>
<evidence type="ECO:0000313" key="2">
    <source>
        <dbReference type="Proteomes" id="UP001207468"/>
    </source>
</evidence>
<reference evidence="1" key="1">
    <citation type="submission" date="2021-03" db="EMBL/GenBank/DDBJ databases">
        <title>Evolutionary priming and transition to the ectomycorrhizal habit in an iconic lineage of mushroom-forming fungi: is preadaptation a requirement?</title>
        <authorList>
            <consortium name="DOE Joint Genome Institute"/>
            <person name="Looney B.P."/>
            <person name="Miyauchi S."/>
            <person name="Morin E."/>
            <person name="Drula E."/>
            <person name="Courty P.E."/>
            <person name="Chicoki N."/>
            <person name="Fauchery L."/>
            <person name="Kohler A."/>
            <person name="Kuo A."/>
            <person name="LaButti K."/>
            <person name="Pangilinan J."/>
            <person name="Lipzen A."/>
            <person name="Riley R."/>
            <person name="Andreopoulos W."/>
            <person name="He G."/>
            <person name="Johnson J."/>
            <person name="Barry K.W."/>
            <person name="Grigoriev I.V."/>
            <person name="Nagy L."/>
            <person name="Hibbett D."/>
            <person name="Henrissat B."/>
            <person name="Matheny P.B."/>
            <person name="Labbe J."/>
            <person name="Martin A.F."/>
        </authorList>
    </citation>
    <scope>NUCLEOTIDE SEQUENCE</scope>
    <source>
        <strain evidence="1">BPL698</strain>
    </source>
</reference>
<name>A0ACC0TVH1_9AGAM</name>
<keyword evidence="2" id="KW-1185">Reference proteome</keyword>
<evidence type="ECO:0000313" key="1">
    <source>
        <dbReference type="EMBL" id="KAI9449523.1"/>
    </source>
</evidence>
<comment type="caution">
    <text evidence="1">The sequence shown here is derived from an EMBL/GenBank/DDBJ whole genome shotgun (WGS) entry which is preliminary data.</text>
</comment>
<accession>A0ACC0TVH1</accession>
<dbReference type="Proteomes" id="UP001207468">
    <property type="component" value="Unassembled WGS sequence"/>
</dbReference>
<organism evidence="1 2">
    <name type="scientific">Russula earlei</name>
    <dbReference type="NCBI Taxonomy" id="71964"/>
    <lineage>
        <taxon>Eukaryota</taxon>
        <taxon>Fungi</taxon>
        <taxon>Dikarya</taxon>
        <taxon>Basidiomycota</taxon>
        <taxon>Agaricomycotina</taxon>
        <taxon>Agaricomycetes</taxon>
        <taxon>Russulales</taxon>
        <taxon>Russulaceae</taxon>
        <taxon>Russula</taxon>
    </lineage>
</organism>
<protein>
    <submittedName>
        <fullName evidence="1">Uncharacterized protein</fullName>
    </submittedName>
</protein>